<feature type="compositionally biased region" description="Acidic residues" evidence="9">
    <location>
        <begin position="2403"/>
        <end position="2426"/>
    </location>
</feature>
<feature type="compositionally biased region" description="Low complexity" evidence="9">
    <location>
        <begin position="987"/>
        <end position="1004"/>
    </location>
</feature>
<feature type="domain" description="Herpesvirus ICP4-like protein N-terminal" evidence="10">
    <location>
        <begin position="1048"/>
        <end position="1218"/>
    </location>
</feature>
<feature type="compositionally biased region" description="Low complexity" evidence="9">
    <location>
        <begin position="1800"/>
        <end position="1820"/>
    </location>
</feature>
<feature type="region of interest" description="Disordered" evidence="9">
    <location>
        <begin position="1449"/>
        <end position="1657"/>
    </location>
</feature>
<feature type="compositionally biased region" description="Basic and acidic residues" evidence="9">
    <location>
        <begin position="232"/>
        <end position="252"/>
    </location>
</feature>
<feature type="compositionally biased region" description="Polar residues" evidence="9">
    <location>
        <begin position="44"/>
        <end position="54"/>
    </location>
</feature>
<evidence type="ECO:0000259" key="10">
    <source>
        <dbReference type="Pfam" id="PF03584"/>
    </source>
</evidence>
<dbReference type="PANTHER" id="PTHR45725">
    <property type="entry name" value="FORMIN HOMOLOGY 2 FAMILY MEMBER"/>
    <property type="match status" value="1"/>
</dbReference>
<feature type="compositionally biased region" description="Low complexity" evidence="9">
    <location>
        <begin position="1720"/>
        <end position="1755"/>
    </location>
</feature>
<feature type="compositionally biased region" description="Pro residues" evidence="9">
    <location>
        <begin position="1005"/>
        <end position="1018"/>
    </location>
</feature>
<feature type="compositionally biased region" description="Low complexity" evidence="9">
    <location>
        <begin position="187"/>
        <end position="215"/>
    </location>
</feature>
<protein>
    <submittedName>
        <fullName evidence="12">ICP4-like protein</fullName>
    </submittedName>
</protein>
<evidence type="ECO:0000259" key="11">
    <source>
        <dbReference type="Pfam" id="PF03585"/>
    </source>
</evidence>
<dbReference type="Pfam" id="PF03585">
    <property type="entry name" value="Herpes_ICP4_C"/>
    <property type="match status" value="1"/>
</dbReference>
<feature type="region of interest" description="Disordered" evidence="9">
    <location>
        <begin position="1674"/>
        <end position="1708"/>
    </location>
</feature>
<feature type="compositionally biased region" description="Basic and acidic residues" evidence="9">
    <location>
        <begin position="805"/>
        <end position="821"/>
    </location>
</feature>
<comment type="similarity">
    <text evidence="2">Belongs to the herpesviridae ICP4 family.</text>
</comment>
<feature type="compositionally biased region" description="Basic residues" evidence="9">
    <location>
        <begin position="1698"/>
        <end position="1707"/>
    </location>
</feature>
<comment type="subcellular location">
    <subcellularLocation>
        <location evidence="1">Host nucleus</location>
    </subcellularLocation>
</comment>
<keyword evidence="4" id="KW-0597">Phosphoprotein</keyword>
<feature type="compositionally biased region" description="Basic residues" evidence="9">
    <location>
        <begin position="154"/>
        <end position="166"/>
    </location>
</feature>
<feature type="compositionally biased region" description="Polar residues" evidence="9">
    <location>
        <begin position="1517"/>
        <end position="1526"/>
    </location>
</feature>
<dbReference type="PANTHER" id="PTHR45725:SF1">
    <property type="entry name" value="DISHEVELLED ASSOCIATED ACTIVATOR OF MORPHOGENESIS, ISOFORM D"/>
    <property type="match status" value="1"/>
</dbReference>
<feature type="region of interest" description="Disordered" evidence="9">
    <location>
        <begin position="1254"/>
        <end position="1279"/>
    </location>
</feature>
<feature type="compositionally biased region" description="Low complexity" evidence="9">
    <location>
        <begin position="893"/>
        <end position="926"/>
    </location>
</feature>
<feature type="compositionally biased region" description="Basic and acidic residues" evidence="9">
    <location>
        <begin position="2470"/>
        <end position="2480"/>
    </location>
</feature>
<feature type="compositionally biased region" description="Low complexity" evidence="9">
    <location>
        <begin position="945"/>
        <end position="980"/>
    </location>
</feature>
<feature type="compositionally biased region" description="Low complexity" evidence="9">
    <location>
        <begin position="1529"/>
        <end position="1553"/>
    </location>
</feature>
<feature type="compositionally biased region" description="Low complexity" evidence="9">
    <location>
        <begin position="861"/>
        <end position="878"/>
    </location>
</feature>
<dbReference type="Pfam" id="PF03584">
    <property type="entry name" value="Herpes_ICP4_N"/>
    <property type="match status" value="1"/>
</dbReference>
<reference evidence="12" key="1">
    <citation type="submission" date="2024-06" db="EMBL/GenBank/DDBJ databases">
        <title>Multidecadal high mortality disease events in Australian domestic geese associated with an alphaherpesvirus, designated Anatid alphaherpesvirus 2.</title>
        <authorList>
            <person name="Kelly-Bosma M."/>
            <person name="Neave M.J."/>
        </authorList>
    </citation>
    <scope>NUCLEOTIDE SEQUENCE</scope>
    <source>
        <strain evidence="12">ACDP 22-00165</strain>
    </source>
</reference>
<name>A0AAU0K8C0_9ALPH</name>
<feature type="region of interest" description="Disordered" evidence="9">
    <location>
        <begin position="1916"/>
        <end position="1944"/>
    </location>
</feature>
<dbReference type="InterPro" id="IPR005205">
    <property type="entry name" value="Herpes_ICP4_C"/>
</dbReference>
<feature type="region of interest" description="Disordered" evidence="9">
    <location>
        <begin position="2390"/>
        <end position="2491"/>
    </location>
</feature>
<evidence type="ECO:0000256" key="5">
    <source>
        <dbReference type="ARBA" id="ARBA00022562"/>
    </source>
</evidence>
<feature type="compositionally biased region" description="Basic residues" evidence="9">
    <location>
        <begin position="822"/>
        <end position="832"/>
    </location>
</feature>
<feature type="compositionally biased region" description="Basic residues" evidence="9">
    <location>
        <begin position="1757"/>
        <end position="1770"/>
    </location>
</feature>
<dbReference type="GO" id="GO:0042025">
    <property type="term" value="C:host cell nucleus"/>
    <property type="evidence" value="ECO:0007669"/>
    <property type="project" value="UniProtKB-SubCell"/>
</dbReference>
<keyword evidence="6" id="KW-0805">Transcription regulation</keyword>
<feature type="domain" description="Herpesvirus ICP4-like protein C-terminal" evidence="11">
    <location>
        <begin position="1857"/>
        <end position="2296"/>
    </location>
</feature>
<evidence type="ECO:0000256" key="3">
    <source>
        <dbReference type="ARBA" id="ARBA00022518"/>
    </source>
</evidence>
<organism evidence="12">
    <name type="scientific">Anatid alphaherpesvirus 2</name>
    <dbReference type="NCBI Taxonomy" id="3080522"/>
    <lineage>
        <taxon>Viruses</taxon>
        <taxon>Duplodnaviria</taxon>
        <taxon>Heunggongvirae</taxon>
        <taxon>Peploviricota</taxon>
        <taxon>Herviviricetes</taxon>
        <taxon>Herpesvirales</taxon>
        <taxon>Orthoherpesviridae</taxon>
        <taxon>Alphaherpesvirinae</taxon>
    </lineage>
</organism>
<keyword evidence="5" id="KW-1048">Host nucleus</keyword>
<dbReference type="GO" id="GO:0003677">
    <property type="term" value="F:DNA binding"/>
    <property type="evidence" value="ECO:0007669"/>
    <property type="project" value="UniProtKB-KW"/>
</dbReference>
<evidence type="ECO:0000256" key="7">
    <source>
        <dbReference type="ARBA" id="ARBA00023125"/>
    </source>
</evidence>
<feature type="region of interest" description="Disordered" evidence="9">
    <location>
        <begin position="92"/>
        <end position="304"/>
    </location>
</feature>
<feature type="compositionally biased region" description="Basic and acidic residues" evidence="9">
    <location>
        <begin position="173"/>
        <end position="184"/>
    </location>
</feature>
<keyword evidence="8" id="KW-0804">Transcription</keyword>
<evidence type="ECO:0000256" key="4">
    <source>
        <dbReference type="ARBA" id="ARBA00022553"/>
    </source>
</evidence>
<feature type="compositionally biased region" description="Acidic residues" evidence="9">
    <location>
        <begin position="2436"/>
        <end position="2468"/>
    </location>
</feature>
<feature type="compositionally biased region" description="Acidic residues" evidence="9">
    <location>
        <begin position="2481"/>
        <end position="2491"/>
    </location>
</feature>
<sequence length="2491" mass="264828">MDHCPDFNDLMRAAEAAEAYVVGGSPARIFDDPMGCEGAPSEPGTPSINSSQRLLSAAEENTGVIDLEEEEGGDADRDPVQLAILNAAAALAGRRSPLDAACRSRKSPPPSRPLVTGVEVEIISSDDECRGSTARGADPRDGDDDGRDTPAARPKGKPRVSSKKKAPSSAAAPEKRRGGRKEDPAVASSSSASSSGAAARGRGAASGRSSSPGGAKSKRRVGKAAPTPRSPRPADARKTLREIGERYVRELCETVQAPRSSPSQAGSPAARLPSKDCRGSYDRLWRHGDPDDPHEPHPVWSASGGGLRDFLLTLPDEKRTAAYWDAVAAESVRRELLAAGGPGHPDGPAEEESPLPTVIGPDGEETEYAVVPDFYGPPPNDRRLCASELSPETDWADCKRWLLLRCAEAAAVETRAFSNRHRGDTEDDTLRPHEDPRCHPVVAEESELPPVGIIPLPRRMTELAAAAFPADRPAPRYACVLAAYGSFLGLQLTPAVAALFPRTVYRLIDRLRCVRRAQYACFILTRDFTHRLGAADAVRCWPPAVPPPGAAAPIDEDWDPESSNVEDPLNLSPCPGYFYSSNYRPSRSDIRLRPGAPQDSTSPDDALRWTDYKALFYRYMYFRVRRGFVMAPDGYVSGSAVVRPPRFEFRYPRPAVPLSGVLAEVAAEAEEAESNGGSGGRLSGRRYGFITQQLAQALTELGVPASGAAVEKRIRAVYAAVVERRCLVELAAREMFRAERPGADMSDPNNSRMFPPLPTTDWSGAYSGKTVDAAEEEILRRAEGGGSEPLFFLPARPTTSPPRGGTKEQASDRAARAGGRERARHAGSRRSRSGSSASSSSSSSSPEGGDGRQGRSRSRGRSASSSSSSSSSSSRSSVSPPPRPTKRSGGGAASSSARQARPSASSCTPPRPAASPSAAPLAGSTPVARGDRAHDDETGRPLGRTPPSVASSSATSPPCRPTTTSSASPPTGGTTSGTAPARKRPRSTGASSSSSAACKGASQRRPPPSSTPPAPPPSSSSSSDSAADPQATECRAPAFCPPSRSADSGPWPGMEPPPAGRVRYGGAGDHREALMYEPEIRYAHERYAACSGPVPVYVAEMGNPGKQYDALVRFIYRGNCDPMSWIQNGKLVGPDQTLEQFCQRRLQNCRGGSGSYITGSVARAVPHVGDAMAEGNVLWGLPHVAAAVAMSRRYDRVQKSFLLHSLRRAYAHMVHPEGAVSACRDCIVDAVDVCRRVADSAAALRDAVESGEAYEESYRYEPPPEPEGSSAPRFQAAPTGPESLLPPLADLVDACVLGCDGVIAALLEGPDCPARVADMLAGGADGRDGHQPACPPELLHKFRPLLVSWINDLRSLRDCLTAARLCGEDASPRGIEGRLAAARAVAAVAESVAAAARYSPARAASRASSWDLTEALFSDPRASSSSSSSASQGGTAGALKRAALLFGGGDKASSGGVHETRPIAWPEVTPAGGSSASPPFSSSSSTTPPQRGSSPADAPGAGGRRSATYRRRRTSGWYDQSVQQRAQPAAGASRRGRNSAAVQQAAPSSQPHQTYRQAAYSNPTPQHQQPPPHPRHSVAQYPRTSAGALGRPECRKRKSEDVASAAYSERSGRVSLFGSADSPVDVYRQDPAAADRIRRRRYAPPPPTTPEHHLLPDAEEAGDEWWAPLAEEEDGDGLRYDDSDEEGPSGSLFESHSRKQNHQHQHNPYRQNRLRDAHLYSSSSSQRQQLQHQHQPQQQQYAASSPSYSHHPCSQPRGHHPAPQYHHHQQQHQQHGRGTLGARRDTAYGGDGRASRRRSQASVVPSQRSHRSPSSDGGDTSPPPAKRRSYVASSSGGVGRTPPALGPMPAEGPHPRGGYRRIPTGYTHTTCEDQGATASYCDPDVTAELIDDPLFPSKWRPALMFDPSALGAIAAHRGGNPSSASSSSASSSSSSSSTRRFGRLNATEPFRRRAAWMRQIDDPEDVRVIVMYRPLPGEDLAGAPRRSPGSADGPAWSDRKGGLSFLLAALANRLCLRDGHAWAGNWTGAPDVSPLNAKGVLLLSVSDLAFAGAVEYVCLRAGAARRRLIVIDAVDPEDWPSDGPAVGGFHSYVQARVDPSAQCCLRWPEDRELSRVVLSSGDVFGPGVFARVESIYASLYPGEAPLRLCRGSNVRYVAATRVDGRTPVPMSAREYRDTVLPRFDQCKDMETQAAGLGLDEPDFKGGAAHGHRAANRWGLGAPFRPVYVTQKRRSPYERPSDVPAGVRAFCGGLLLEPDAAADPEVLDPTAPPERLADRMRRLEACAVVWGPGDGPEATRLDRSPTPPPASASASSSRQRRAAYGVGCYDYAYGYADAADDYDEEDDDDTPMITSVQPAVTPDSRRAFRRPADAEAGVHNVANRWAPVTASSASAGPVAGGSYGDEEDDDDVVVAADEDEEAEEDAEAAGGRRLDADDVDEEDVFGGSDWEEGDDDDDSASTVEAEGDGAAEGREDASRDAGDDDDDDDVAA</sequence>
<dbReference type="InterPro" id="IPR051425">
    <property type="entry name" value="Formin_Homology"/>
</dbReference>
<evidence type="ECO:0000256" key="8">
    <source>
        <dbReference type="ARBA" id="ARBA00023163"/>
    </source>
</evidence>
<feature type="compositionally biased region" description="Low complexity" evidence="9">
    <location>
        <begin position="1019"/>
        <end position="1032"/>
    </location>
</feature>
<feature type="compositionally biased region" description="Low complexity" evidence="9">
    <location>
        <begin position="833"/>
        <end position="847"/>
    </location>
</feature>
<feature type="compositionally biased region" description="Low complexity" evidence="9">
    <location>
        <begin position="1922"/>
        <end position="1937"/>
    </location>
</feature>
<evidence type="ECO:0000256" key="6">
    <source>
        <dbReference type="ARBA" id="ARBA00023015"/>
    </source>
</evidence>
<feature type="region of interest" description="Disordered" evidence="9">
    <location>
        <begin position="2290"/>
        <end position="2318"/>
    </location>
</feature>
<feature type="compositionally biased region" description="Basic and acidic residues" evidence="9">
    <location>
        <begin position="273"/>
        <end position="297"/>
    </location>
</feature>
<feature type="compositionally biased region" description="Low complexity" evidence="9">
    <location>
        <begin position="1469"/>
        <end position="1499"/>
    </location>
</feature>
<dbReference type="EMBL" id="OR540300">
    <property type="protein sequence ID" value="WOL23368.1"/>
    <property type="molecule type" value="Genomic_DNA"/>
</dbReference>
<feature type="region of interest" description="Disordered" evidence="9">
    <location>
        <begin position="1720"/>
        <end position="1863"/>
    </location>
</feature>
<evidence type="ECO:0000256" key="1">
    <source>
        <dbReference type="ARBA" id="ARBA00004147"/>
    </source>
</evidence>
<feature type="region of interest" description="Disordered" evidence="9">
    <location>
        <begin position="31"/>
        <end position="79"/>
    </location>
</feature>
<feature type="region of interest" description="Disordered" evidence="9">
    <location>
        <begin position="2340"/>
        <end position="2364"/>
    </location>
</feature>
<keyword evidence="7" id="KW-0238">DNA-binding</keyword>
<dbReference type="InterPro" id="IPR005206">
    <property type="entry name" value="Herpes_ICP4_N"/>
</dbReference>
<feature type="compositionally biased region" description="Polar residues" evidence="9">
    <location>
        <begin position="257"/>
        <end position="266"/>
    </location>
</feature>
<keyword evidence="3" id="KW-0244">Early protein</keyword>
<evidence type="ECO:0000256" key="9">
    <source>
        <dbReference type="SAM" id="MobiDB-lite"/>
    </source>
</evidence>
<feature type="region of interest" description="Disordered" evidence="9">
    <location>
        <begin position="783"/>
        <end position="1065"/>
    </location>
</feature>
<feature type="compositionally biased region" description="Basic and acidic residues" evidence="9">
    <location>
        <begin position="929"/>
        <end position="939"/>
    </location>
</feature>
<proteinExistence type="inferred from homology"/>
<feature type="compositionally biased region" description="Acidic residues" evidence="9">
    <location>
        <begin position="2340"/>
        <end position="2349"/>
    </location>
</feature>
<evidence type="ECO:0000313" key="12">
    <source>
        <dbReference type="EMBL" id="WOL23368.1"/>
    </source>
</evidence>
<feature type="region of interest" description="Disordered" evidence="9">
    <location>
        <begin position="741"/>
        <end position="765"/>
    </location>
</feature>
<dbReference type="GO" id="GO:0045893">
    <property type="term" value="P:positive regulation of DNA-templated transcription"/>
    <property type="evidence" value="ECO:0007669"/>
    <property type="project" value="InterPro"/>
</dbReference>
<evidence type="ECO:0000256" key="2">
    <source>
        <dbReference type="ARBA" id="ARBA00007510"/>
    </source>
</evidence>
<accession>A0AAU0K8C0</accession>